<dbReference type="OrthoDB" id="361542at2"/>
<dbReference type="STRING" id="573413.Spirs_2166"/>
<organism evidence="2 3">
    <name type="scientific">Sediminispirochaeta smaragdinae (strain DSM 11293 / JCM 15392 / SEBR 4228)</name>
    <name type="common">Spirochaeta smaragdinae</name>
    <dbReference type="NCBI Taxonomy" id="573413"/>
    <lineage>
        <taxon>Bacteria</taxon>
        <taxon>Pseudomonadati</taxon>
        <taxon>Spirochaetota</taxon>
        <taxon>Spirochaetia</taxon>
        <taxon>Spirochaetales</taxon>
        <taxon>Spirochaetaceae</taxon>
        <taxon>Sediminispirochaeta</taxon>
    </lineage>
</organism>
<accession>E1R6V9</accession>
<evidence type="ECO:0000313" key="2">
    <source>
        <dbReference type="EMBL" id="ADK81286.1"/>
    </source>
</evidence>
<dbReference type="InterPro" id="IPR010744">
    <property type="entry name" value="Phage_CI_N"/>
</dbReference>
<dbReference type="PROSITE" id="PS50943">
    <property type="entry name" value="HTH_CROC1"/>
    <property type="match status" value="1"/>
</dbReference>
<dbReference type="AlphaFoldDB" id="E1R6V9"/>
<proteinExistence type="predicted"/>
<protein>
    <submittedName>
        <fullName evidence="2">Transcriptional regulator, XRE family</fullName>
    </submittedName>
</protein>
<sequence length="113" mass="13051">MDFWERLKTLIKEQKTTQEWVANKTGVSFGTFRKWMSRKTMPNADQAVEIAEVLDTTVEYLVTGKNPDNWQVPKRYADIVEDLEALDEKDLETVRALTSSLADRSAQRAKREA</sequence>
<dbReference type="HOGENOM" id="CLU_066192_25_1_12"/>
<dbReference type="Proteomes" id="UP000002318">
    <property type="component" value="Chromosome"/>
</dbReference>
<dbReference type="CDD" id="cd00093">
    <property type="entry name" value="HTH_XRE"/>
    <property type="match status" value="1"/>
</dbReference>
<dbReference type="Gene3D" id="1.10.260.40">
    <property type="entry name" value="lambda repressor-like DNA-binding domains"/>
    <property type="match status" value="1"/>
</dbReference>
<dbReference type="GO" id="GO:0003677">
    <property type="term" value="F:DNA binding"/>
    <property type="evidence" value="ECO:0007669"/>
    <property type="project" value="InterPro"/>
</dbReference>
<gene>
    <name evidence="2" type="ordered locus">Spirs_2166</name>
</gene>
<dbReference type="RefSeq" id="WP_013254750.1">
    <property type="nucleotide sequence ID" value="NC_014364.1"/>
</dbReference>
<dbReference type="eggNOG" id="COG1476">
    <property type="taxonomic scope" value="Bacteria"/>
</dbReference>
<keyword evidence="3" id="KW-1185">Reference proteome</keyword>
<dbReference type="SUPFAM" id="SSF47413">
    <property type="entry name" value="lambda repressor-like DNA-binding domains"/>
    <property type="match status" value="1"/>
</dbReference>
<name>E1R6V9_SEDSS</name>
<reference evidence="2 3" key="1">
    <citation type="journal article" date="2010" name="Stand. Genomic Sci.">
        <title>Complete genome sequence of Spirochaeta smaragdinae type strain (SEBR 4228).</title>
        <authorList>
            <person name="Mavromatis K."/>
            <person name="Yasawong M."/>
            <person name="Chertkov O."/>
            <person name="Lapidus A."/>
            <person name="Lucas S."/>
            <person name="Nolan M."/>
            <person name="Del Rio T.G."/>
            <person name="Tice H."/>
            <person name="Cheng J.F."/>
            <person name="Pitluck S."/>
            <person name="Liolios K."/>
            <person name="Ivanova N."/>
            <person name="Tapia R."/>
            <person name="Han C."/>
            <person name="Bruce D."/>
            <person name="Goodwin L."/>
            <person name="Pati A."/>
            <person name="Chen A."/>
            <person name="Palaniappan K."/>
            <person name="Land M."/>
            <person name="Hauser L."/>
            <person name="Chang Y.J."/>
            <person name="Jeffries C.D."/>
            <person name="Detter J.C."/>
            <person name="Rohde M."/>
            <person name="Brambilla E."/>
            <person name="Spring S."/>
            <person name="Goker M."/>
            <person name="Sikorski J."/>
            <person name="Woyke T."/>
            <person name="Bristow J."/>
            <person name="Eisen J.A."/>
            <person name="Markowitz V."/>
            <person name="Hugenholtz P."/>
            <person name="Klenk H.P."/>
            <person name="Kyrpides N.C."/>
        </authorList>
    </citation>
    <scope>NUCLEOTIDE SEQUENCE [LARGE SCALE GENOMIC DNA]</scope>
    <source>
        <strain evidence="3">DSM 11293 / JCM 15392 / SEBR 4228</strain>
    </source>
</reference>
<feature type="domain" description="HTH cro/C1-type" evidence="1">
    <location>
        <begin position="7"/>
        <end position="61"/>
    </location>
</feature>
<dbReference type="SMART" id="SM00530">
    <property type="entry name" value="HTH_XRE"/>
    <property type="match status" value="1"/>
</dbReference>
<dbReference type="InterPro" id="IPR010982">
    <property type="entry name" value="Lambda_DNA-bd_dom_sf"/>
</dbReference>
<evidence type="ECO:0000259" key="1">
    <source>
        <dbReference type="PROSITE" id="PS50943"/>
    </source>
</evidence>
<evidence type="ECO:0000313" key="3">
    <source>
        <dbReference type="Proteomes" id="UP000002318"/>
    </source>
</evidence>
<dbReference type="InterPro" id="IPR001387">
    <property type="entry name" value="Cro/C1-type_HTH"/>
</dbReference>
<dbReference type="KEGG" id="ssm:Spirs_2166"/>
<dbReference type="GO" id="GO:0045892">
    <property type="term" value="P:negative regulation of DNA-templated transcription"/>
    <property type="evidence" value="ECO:0007669"/>
    <property type="project" value="InterPro"/>
</dbReference>
<dbReference type="EMBL" id="CP002116">
    <property type="protein sequence ID" value="ADK81286.1"/>
    <property type="molecule type" value="Genomic_DNA"/>
</dbReference>
<dbReference type="Pfam" id="PF07022">
    <property type="entry name" value="Phage_CI_repr"/>
    <property type="match status" value="1"/>
</dbReference>